<protein>
    <submittedName>
        <fullName evidence="2">DUF58 domain-containing protein</fullName>
    </submittedName>
</protein>
<accession>A0A849KUY5</accession>
<evidence type="ECO:0000259" key="1">
    <source>
        <dbReference type="Pfam" id="PF01882"/>
    </source>
</evidence>
<dbReference type="InterPro" id="IPR002881">
    <property type="entry name" value="DUF58"/>
</dbReference>
<dbReference type="PANTHER" id="PTHR33608:SF6">
    <property type="entry name" value="BLL2464 PROTEIN"/>
    <property type="match status" value="1"/>
</dbReference>
<dbReference type="AlphaFoldDB" id="A0A849KUY5"/>
<name>A0A849KUY5_9RHOB</name>
<keyword evidence="3" id="KW-1185">Reference proteome</keyword>
<organism evidence="2 3">
    <name type="scientific">Halovulum dunhuangense</name>
    <dbReference type="NCBI Taxonomy" id="1505036"/>
    <lineage>
        <taxon>Bacteria</taxon>
        <taxon>Pseudomonadati</taxon>
        <taxon>Pseudomonadota</taxon>
        <taxon>Alphaproteobacteria</taxon>
        <taxon>Rhodobacterales</taxon>
        <taxon>Paracoccaceae</taxon>
        <taxon>Halovulum</taxon>
    </lineage>
</organism>
<dbReference type="EMBL" id="JABFBC010000001">
    <property type="protein sequence ID" value="NNU78835.1"/>
    <property type="molecule type" value="Genomic_DNA"/>
</dbReference>
<dbReference type="Proteomes" id="UP000572377">
    <property type="component" value="Unassembled WGS sequence"/>
</dbReference>
<reference evidence="2 3" key="1">
    <citation type="submission" date="2020-05" db="EMBL/GenBank/DDBJ databases">
        <title>Gimesia benthica sp. nov., a novel planctomycete isolated from a deep-sea water sample of the Northwest Indian Ocean.</title>
        <authorList>
            <person name="Wang J."/>
            <person name="Ruan C."/>
            <person name="Song L."/>
            <person name="Zhu Y."/>
            <person name="Li A."/>
            <person name="Zheng X."/>
            <person name="Wang L."/>
            <person name="Lu Z."/>
            <person name="Huang Y."/>
            <person name="Du W."/>
            <person name="Zhou Y."/>
            <person name="Huang L."/>
            <person name="Dai X."/>
        </authorList>
    </citation>
    <scope>NUCLEOTIDE SEQUENCE [LARGE SCALE GENOMIC DNA]</scope>
    <source>
        <strain evidence="2 3">YYQ-30</strain>
    </source>
</reference>
<dbReference type="Pfam" id="PF01882">
    <property type="entry name" value="DUF58"/>
    <property type="match status" value="1"/>
</dbReference>
<proteinExistence type="predicted"/>
<dbReference type="PANTHER" id="PTHR33608">
    <property type="entry name" value="BLL2464 PROTEIN"/>
    <property type="match status" value="1"/>
</dbReference>
<gene>
    <name evidence="2" type="ORF">HMH01_00155</name>
</gene>
<evidence type="ECO:0000313" key="3">
    <source>
        <dbReference type="Proteomes" id="UP000572377"/>
    </source>
</evidence>
<sequence>MTVAYGVHGRRRAGQGENFWQYRRAMPGDVLSAVDWRRSGRSDALFIREKEWEAAQTVSIWADDALSMDYRGPKAPRTKAERARLLALALSVLLVKAGERVSLLGTSAAQPRSGETQLRRMALAMAQGRDDRPDFGVPPQARYAASGKAVFLSDFMGDPDEILPAFGHAAERNVSGCFLQILDDTEESFPFDGRTVFRSVGGSVEFETQRARALRDAYIQRLTERRARISDMARRTGWQFGVHHTSESPRKALLWLYMAVGGHG</sequence>
<comment type="caution">
    <text evidence="2">The sequence shown here is derived from an EMBL/GenBank/DDBJ whole genome shotgun (WGS) entry which is preliminary data.</text>
</comment>
<evidence type="ECO:0000313" key="2">
    <source>
        <dbReference type="EMBL" id="NNU78835.1"/>
    </source>
</evidence>
<feature type="domain" description="DUF58" evidence="1">
    <location>
        <begin position="21"/>
        <end position="227"/>
    </location>
</feature>